<name>A6MD20_ORYBR</name>
<reference evidence="3" key="1">
    <citation type="journal article" date="2007" name="Plant Mol. Biol.">
        <title>New insights into Oryza genome evolution: high gene colinearity and differential retrotransposon amplification.</title>
        <authorList>
            <person name="Zhang S."/>
            <person name="Gu Y.Q."/>
            <person name="Singh J."/>
            <person name="Coleman-Derr D."/>
            <person name="Brar D.S."/>
            <person name="Jiang N."/>
            <person name="Lemaux P.G."/>
        </authorList>
    </citation>
    <scope>NUCLEOTIDE SEQUENCE</scope>
</reference>
<dbReference type="AlphaFoldDB" id="A6MD20"/>
<evidence type="ECO:0000259" key="2">
    <source>
        <dbReference type="Pfam" id="PF03478"/>
    </source>
</evidence>
<dbReference type="InterPro" id="IPR005174">
    <property type="entry name" value="KIB1-4_b-propeller"/>
</dbReference>
<dbReference type="PANTHER" id="PTHR33165:SF34">
    <property type="entry name" value="DUF295 DOMAIN-CONTAINING PROTEIN"/>
    <property type="match status" value="1"/>
</dbReference>
<feature type="region of interest" description="Disordered" evidence="1">
    <location>
        <begin position="1"/>
        <end position="39"/>
    </location>
</feature>
<proteinExistence type="predicted"/>
<feature type="compositionally biased region" description="Low complexity" evidence="1">
    <location>
        <begin position="27"/>
        <end position="39"/>
    </location>
</feature>
<dbReference type="EMBL" id="DQ810282">
    <property type="protein sequence ID" value="ABG73465.1"/>
    <property type="molecule type" value="Genomic_DNA"/>
</dbReference>
<accession>A6MD20</accession>
<evidence type="ECO:0000313" key="3">
    <source>
        <dbReference type="EMBL" id="ABG73465.1"/>
    </source>
</evidence>
<dbReference type="Pfam" id="PF03478">
    <property type="entry name" value="Beta-prop_KIB1-4"/>
    <property type="match status" value="1"/>
</dbReference>
<protein>
    <recommendedName>
        <fullName evidence="2">KIB1-4 beta-propeller domain-containing protein</fullName>
    </recommendedName>
</protein>
<feature type="domain" description="KIB1-4 beta-propeller" evidence="2">
    <location>
        <begin position="98"/>
        <end position="324"/>
    </location>
</feature>
<dbReference type="PANTHER" id="PTHR33165">
    <property type="entry name" value="F-BOX DOMAIN CONTAINING PROTEIN-LIKE-RELATED"/>
    <property type="match status" value="1"/>
</dbReference>
<organism evidence="3">
    <name type="scientific">Oryza brachyantha</name>
    <name type="common">malo sina</name>
    <dbReference type="NCBI Taxonomy" id="4533"/>
    <lineage>
        <taxon>Eukaryota</taxon>
        <taxon>Viridiplantae</taxon>
        <taxon>Streptophyta</taxon>
        <taxon>Embryophyta</taxon>
        <taxon>Tracheophyta</taxon>
        <taxon>Spermatophyta</taxon>
        <taxon>Magnoliopsida</taxon>
        <taxon>Liliopsida</taxon>
        <taxon>Poales</taxon>
        <taxon>Poaceae</taxon>
        <taxon>BOP clade</taxon>
        <taxon>Oryzoideae</taxon>
        <taxon>Oryzeae</taxon>
        <taxon>Oryzinae</taxon>
        <taxon>Oryza</taxon>
    </lineage>
</organism>
<evidence type="ECO:0000256" key="1">
    <source>
        <dbReference type="SAM" id="MobiDB-lite"/>
    </source>
</evidence>
<sequence>MTTTDGKRRRHRSPPASTSSGGGGGSSSSSTPSDSSSPSLDLIPDIARRLTSLEDFFSLRASCHAYRALLPASRPLLASQAPLLLVALYPSLAEALFHPRLRRLHRFRLPWGHHLPPSRHTLFYAHGFLVTATTAASNYPPRLLLLHLFTGEQLRLPKVPAPFSRVILTADLLVVIFLPGRATVQHCHPGDALWRVASAAAPHVFDDLIFVNRTLYALVGLRLATLALSENSLELSFLGGEYDDANRPAGDRFMLGECGGEVLLISVESEDRIVYRVFRWVSEETKWEMITKLGGRSLFVGLDGFAACIDQGYPGIRGDCLYAAGLRLGEWHEYSLVDGTCDVCYADYPGFPVSSFLVLLFLTQLDSLGVVCLAALLESKAPQTTSKPNMCKRFTS</sequence>